<evidence type="ECO:0000256" key="3">
    <source>
        <dbReference type="ARBA" id="ARBA00022723"/>
    </source>
</evidence>
<dbReference type="InterPro" id="IPR036396">
    <property type="entry name" value="Cyt_P450_sf"/>
</dbReference>
<comment type="similarity">
    <text evidence="2">Belongs to the cytochrome P450 family.</text>
</comment>
<sequence length="186" mass="21052">MTDPSDSGVVSLSYALIKEKCPVFLSVYDEVLRLTSGIATVRYTMQDTLINDTWLLKKGAQVQMPTAYIHTDPSTWGADADQFDAERFLETKVKRLGREERVKRNAAFRPFGGGNVMCPGRYFTSHEVFGFVATILLGWDMEPSGGREWKVPDMDRSKLPLTSLKPQGDVKVRLLRRGGWEKKVFE</sequence>
<organism evidence="7 8">
    <name type="scientific">Rhypophila decipiens</name>
    <dbReference type="NCBI Taxonomy" id="261697"/>
    <lineage>
        <taxon>Eukaryota</taxon>
        <taxon>Fungi</taxon>
        <taxon>Dikarya</taxon>
        <taxon>Ascomycota</taxon>
        <taxon>Pezizomycotina</taxon>
        <taxon>Sordariomycetes</taxon>
        <taxon>Sordariomycetidae</taxon>
        <taxon>Sordariales</taxon>
        <taxon>Naviculisporaceae</taxon>
        <taxon>Rhypophila</taxon>
    </lineage>
</organism>
<dbReference type="InterPro" id="IPR001128">
    <property type="entry name" value="Cyt_P450"/>
</dbReference>
<dbReference type="PANTHER" id="PTHR47582:SF1">
    <property type="entry name" value="P450, PUTATIVE (EUROFUNG)-RELATED"/>
    <property type="match status" value="1"/>
</dbReference>
<keyword evidence="4 6" id="KW-0408">Iron</keyword>
<evidence type="ECO:0000313" key="7">
    <source>
        <dbReference type="EMBL" id="KAK4206992.1"/>
    </source>
</evidence>
<keyword evidence="5" id="KW-0560">Oxidoreductase</keyword>
<evidence type="ECO:0000256" key="5">
    <source>
        <dbReference type="ARBA" id="ARBA00023033"/>
    </source>
</evidence>
<keyword evidence="5" id="KW-0503">Monooxygenase</keyword>
<dbReference type="GO" id="GO:0016705">
    <property type="term" value="F:oxidoreductase activity, acting on paired donors, with incorporation or reduction of molecular oxygen"/>
    <property type="evidence" value="ECO:0007669"/>
    <property type="project" value="InterPro"/>
</dbReference>
<accession>A0AAN7B211</accession>
<evidence type="ECO:0000256" key="2">
    <source>
        <dbReference type="ARBA" id="ARBA00010617"/>
    </source>
</evidence>
<proteinExistence type="inferred from homology"/>
<dbReference type="Gene3D" id="1.10.630.10">
    <property type="entry name" value="Cytochrome P450"/>
    <property type="match status" value="1"/>
</dbReference>
<dbReference type="PRINTS" id="PR00465">
    <property type="entry name" value="EP450IV"/>
</dbReference>
<evidence type="ECO:0000313" key="8">
    <source>
        <dbReference type="Proteomes" id="UP001301769"/>
    </source>
</evidence>
<dbReference type="EMBL" id="MU858330">
    <property type="protein sequence ID" value="KAK4206992.1"/>
    <property type="molecule type" value="Genomic_DNA"/>
</dbReference>
<name>A0AAN7B211_9PEZI</name>
<dbReference type="GO" id="GO:0004497">
    <property type="term" value="F:monooxygenase activity"/>
    <property type="evidence" value="ECO:0007669"/>
    <property type="project" value="UniProtKB-KW"/>
</dbReference>
<keyword evidence="8" id="KW-1185">Reference proteome</keyword>
<comment type="caution">
    <text evidence="7">The sequence shown here is derived from an EMBL/GenBank/DDBJ whole genome shotgun (WGS) entry which is preliminary data.</text>
</comment>
<dbReference type="SUPFAM" id="SSF48264">
    <property type="entry name" value="Cytochrome P450"/>
    <property type="match status" value="1"/>
</dbReference>
<evidence type="ECO:0000256" key="1">
    <source>
        <dbReference type="ARBA" id="ARBA00001971"/>
    </source>
</evidence>
<gene>
    <name evidence="7" type="ORF">QBC37DRAFT_456753</name>
</gene>
<reference evidence="7" key="2">
    <citation type="submission" date="2023-05" db="EMBL/GenBank/DDBJ databases">
        <authorList>
            <consortium name="Lawrence Berkeley National Laboratory"/>
            <person name="Steindorff A."/>
            <person name="Hensen N."/>
            <person name="Bonometti L."/>
            <person name="Westerberg I."/>
            <person name="Brannstrom I.O."/>
            <person name="Guillou S."/>
            <person name="Cros-Aarteil S."/>
            <person name="Calhoun S."/>
            <person name="Haridas S."/>
            <person name="Kuo A."/>
            <person name="Mondo S."/>
            <person name="Pangilinan J."/>
            <person name="Riley R."/>
            <person name="Labutti K."/>
            <person name="Andreopoulos B."/>
            <person name="Lipzen A."/>
            <person name="Chen C."/>
            <person name="Yanf M."/>
            <person name="Daum C."/>
            <person name="Ng V."/>
            <person name="Clum A."/>
            <person name="Ohm R."/>
            <person name="Martin F."/>
            <person name="Silar P."/>
            <person name="Natvig D."/>
            <person name="Lalanne C."/>
            <person name="Gautier V."/>
            <person name="Ament-Velasquez S.L."/>
            <person name="Kruys A."/>
            <person name="Hutchinson M.I."/>
            <person name="Powell A.J."/>
            <person name="Barry K."/>
            <person name="Miller A.N."/>
            <person name="Grigoriev I.V."/>
            <person name="Debuchy R."/>
            <person name="Gladieux P."/>
            <person name="Thoren M.H."/>
            <person name="Johannesson H."/>
        </authorList>
    </citation>
    <scope>NUCLEOTIDE SEQUENCE</scope>
    <source>
        <strain evidence="7">PSN293</strain>
    </source>
</reference>
<comment type="cofactor">
    <cofactor evidence="1 6">
        <name>heme</name>
        <dbReference type="ChEBI" id="CHEBI:30413"/>
    </cofactor>
</comment>
<evidence type="ECO:0000256" key="4">
    <source>
        <dbReference type="ARBA" id="ARBA00023004"/>
    </source>
</evidence>
<reference evidence="7" key="1">
    <citation type="journal article" date="2023" name="Mol. Phylogenet. Evol.">
        <title>Genome-scale phylogeny and comparative genomics of the fungal order Sordariales.</title>
        <authorList>
            <person name="Hensen N."/>
            <person name="Bonometti L."/>
            <person name="Westerberg I."/>
            <person name="Brannstrom I.O."/>
            <person name="Guillou S."/>
            <person name="Cros-Aarteil S."/>
            <person name="Calhoun S."/>
            <person name="Haridas S."/>
            <person name="Kuo A."/>
            <person name="Mondo S."/>
            <person name="Pangilinan J."/>
            <person name="Riley R."/>
            <person name="LaButti K."/>
            <person name="Andreopoulos B."/>
            <person name="Lipzen A."/>
            <person name="Chen C."/>
            <person name="Yan M."/>
            <person name="Daum C."/>
            <person name="Ng V."/>
            <person name="Clum A."/>
            <person name="Steindorff A."/>
            <person name="Ohm R.A."/>
            <person name="Martin F."/>
            <person name="Silar P."/>
            <person name="Natvig D.O."/>
            <person name="Lalanne C."/>
            <person name="Gautier V."/>
            <person name="Ament-Velasquez S.L."/>
            <person name="Kruys A."/>
            <person name="Hutchinson M.I."/>
            <person name="Powell A.J."/>
            <person name="Barry K."/>
            <person name="Miller A.N."/>
            <person name="Grigoriev I.V."/>
            <person name="Debuchy R."/>
            <person name="Gladieux P."/>
            <person name="Hiltunen Thoren M."/>
            <person name="Johannesson H."/>
        </authorList>
    </citation>
    <scope>NUCLEOTIDE SEQUENCE</scope>
    <source>
        <strain evidence="7">PSN293</strain>
    </source>
</reference>
<dbReference type="PANTHER" id="PTHR47582">
    <property type="entry name" value="P450, PUTATIVE (EUROFUNG)-RELATED"/>
    <property type="match status" value="1"/>
</dbReference>
<dbReference type="Proteomes" id="UP001301769">
    <property type="component" value="Unassembled WGS sequence"/>
</dbReference>
<dbReference type="GO" id="GO:0020037">
    <property type="term" value="F:heme binding"/>
    <property type="evidence" value="ECO:0007669"/>
    <property type="project" value="InterPro"/>
</dbReference>
<feature type="binding site" description="axial binding residue" evidence="6">
    <location>
        <position position="118"/>
    </location>
    <ligand>
        <name>heme</name>
        <dbReference type="ChEBI" id="CHEBI:30413"/>
    </ligand>
    <ligandPart>
        <name>Fe</name>
        <dbReference type="ChEBI" id="CHEBI:18248"/>
    </ligandPart>
</feature>
<dbReference type="Pfam" id="PF00067">
    <property type="entry name" value="p450"/>
    <property type="match status" value="1"/>
</dbReference>
<keyword evidence="6" id="KW-0349">Heme</keyword>
<keyword evidence="3 6" id="KW-0479">Metal-binding</keyword>
<dbReference type="InterPro" id="IPR053007">
    <property type="entry name" value="CYP450_monoxygenase_sec-met"/>
</dbReference>
<dbReference type="AlphaFoldDB" id="A0AAN7B211"/>
<protein>
    <submittedName>
        <fullName evidence="7">Cytochrome P450</fullName>
    </submittedName>
</protein>
<evidence type="ECO:0000256" key="6">
    <source>
        <dbReference type="PIRSR" id="PIRSR602403-1"/>
    </source>
</evidence>
<dbReference type="InterPro" id="IPR002403">
    <property type="entry name" value="Cyt_P450_E_grp-IV"/>
</dbReference>
<dbReference type="GO" id="GO:0005506">
    <property type="term" value="F:iron ion binding"/>
    <property type="evidence" value="ECO:0007669"/>
    <property type="project" value="InterPro"/>
</dbReference>